<feature type="transmembrane region" description="Helical" evidence="6">
    <location>
        <begin position="120"/>
        <end position="146"/>
    </location>
</feature>
<dbReference type="PROSITE" id="PS50244">
    <property type="entry name" value="S5A_REDUCTASE"/>
    <property type="match status" value="1"/>
</dbReference>
<evidence type="ECO:0000256" key="3">
    <source>
        <dbReference type="ARBA" id="ARBA00022692"/>
    </source>
</evidence>
<dbReference type="Proteomes" id="UP000799766">
    <property type="component" value="Unassembled WGS sequence"/>
</dbReference>
<dbReference type="Pfam" id="PF02544">
    <property type="entry name" value="Steroid_dh"/>
    <property type="match status" value="1"/>
</dbReference>
<comment type="subcellular location">
    <subcellularLocation>
        <location evidence="1">Membrane</location>
        <topology evidence="1">Multi-pass membrane protein</topology>
    </subcellularLocation>
</comment>
<keyword evidence="9" id="KW-1185">Reference proteome</keyword>
<evidence type="ECO:0000256" key="5">
    <source>
        <dbReference type="ARBA" id="ARBA00023136"/>
    </source>
</evidence>
<evidence type="ECO:0000313" key="8">
    <source>
        <dbReference type="EMBL" id="KAF2461250.1"/>
    </source>
</evidence>
<dbReference type="PIRSF" id="PIRSF015596">
    <property type="entry name" value="5_alpha-SR2"/>
    <property type="match status" value="1"/>
</dbReference>
<dbReference type="PANTHER" id="PTHR10556">
    <property type="entry name" value="3-OXO-5-ALPHA-STEROID 4-DEHYDROGENASE"/>
    <property type="match status" value="1"/>
</dbReference>
<name>A0A6A6PBD5_9PEZI</name>
<sequence>MTPPPAHLNWLLPSRQTWALLTYCWQFFPLLTTIQWLVDWYPQGKTSVNSRFNLPGSWGWAAMEIPSLVIMSYLILILPRENGIENLPWQNWVMATMFIIHYLNRAVLSPLFLNPSMSPLHVIVYIAGLLFNVSNSISLGGWLAAYGPVTPEQWSKRSTGVLVASASVWAAGLASNIYHDDVLRDIRRHAARKQKARSDNGDTEKKSIAKVYEMPEKGLFSVILYPHFVSEWFEWLGFWAFAGWGCSPARTYLLNEIATMLPRALQGKRWYVKKFGREKVGNRGAVLPGL</sequence>
<evidence type="ECO:0000256" key="2">
    <source>
        <dbReference type="ARBA" id="ARBA00007742"/>
    </source>
</evidence>
<accession>A0A6A6PBD5</accession>
<evidence type="ECO:0000313" key="9">
    <source>
        <dbReference type="Proteomes" id="UP000799766"/>
    </source>
</evidence>
<feature type="transmembrane region" description="Helical" evidence="6">
    <location>
        <begin position="89"/>
        <end position="108"/>
    </location>
</feature>
<feature type="transmembrane region" description="Helical" evidence="6">
    <location>
        <begin position="58"/>
        <end position="77"/>
    </location>
</feature>
<feature type="transmembrane region" description="Helical" evidence="6">
    <location>
        <begin position="20"/>
        <end position="38"/>
    </location>
</feature>
<gene>
    <name evidence="8" type="ORF">BDY21DRAFT_278375</name>
</gene>
<reference evidence="8" key="1">
    <citation type="journal article" date="2020" name="Stud. Mycol.">
        <title>101 Dothideomycetes genomes: a test case for predicting lifestyles and emergence of pathogens.</title>
        <authorList>
            <person name="Haridas S."/>
            <person name="Albert R."/>
            <person name="Binder M."/>
            <person name="Bloem J."/>
            <person name="Labutti K."/>
            <person name="Salamov A."/>
            <person name="Andreopoulos B."/>
            <person name="Baker S."/>
            <person name="Barry K."/>
            <person name="Bills G."/>
            <person name="Bluhm B."/>
            <person name="Cannon C."/>
            <person name="Castanera R."/>
            <person name="Culley D."/>
            <person name="Daum C."/>
            <person name="Ezra D."/>
            <person name="Gonzalez J."/>
            <person name="Henrissat B."/>
            <person name="Kuo A."/>
            <person name="Liang C."/>
            <person name="Lipzen A."/>
            <person name="Lutzoni F."/>
            <person name="Magnuson J."/>
            <person name="Mondo S."/>
            <person name="Nolan M."/>
            <person name="Ohm R."/>
            <person name="Pangilinan J."/>
            <person name="Park H.-J."/>
            <person name="Ramirez L."/>
            <person name="Alfaro M."/>
            <person name="Sun H."/>
            <person name="Tritt A."/>
            <person name="Yoshinaga Y."/>
            <person name="Zwiers L.-H."/>
            <person name="Turgeon B."/>
            <person name="Goodwin S."/>
            <person name="Spatafora J."/>
            <person name="Crous P."/>
            <person name="Grigoriev I."/>
        </authorList>
    </citation>
    <scope>NUCLEOTIDE SEQUENCE</scope>
    <source>
        <strain evidence="8">ATCC 16933</strain>
    </source>
</reference>
<dbReference type="OrthoDB" id="5788137at2759"/>
<proteinExistence type="inferred from homology"/>
<feature type="domain" description="3-oxo-5-alpha-steroid 4-dehydrogenase C-terminal" evidence="7">
    <location>
        <begin position="122"/>
        <end position="288"/>
    </location>
</feature>
<evidence type="ECO:0000256" key="1">
    <source>
        <dbReference type="ARBA" id="ARBA00004141"/>
    </source>
</evidence>
<dbReference type="InterPro" id="IPR016636">
    <property type="entry name" value="3-oxo-5-alpha-steroid_4-DH"/>
</dbReference>
<dbReference type="InterPro" id="IPR039357">
    <property type="entry name" value="SRD5A/TECR"/>
</dbReference>
<dbReference type="InterPro" id="IPR001104">
    <property type="entry name" value="3-oxo-5_a-steroid_4-DH_C"/>
</dbReference>
<feature type="transmembrane region" description="Helical" evidence="6">
    <location>
        <begin position="158"/>
        <end position="178"/>
    </location>
</feature>
<evidence type="ECO:0000256" key="6">
    <source>
        <dbReference type="SAM" id="Phobius"/>
    </source>
</evidence>
<protein>
    <submittedName>
        <fullName evidence="8">3-oxo-5-alpha-steroid 4-dehydrogenase-like protein</fullName>
    </submittedName>
</protein>
<organism evidence="8 9">
    <name type="scientific">Lineolata rhizophorae</name>
    <dbReference type="NCBI Taxonomy" id="578093"/>
    <lineage>
        <taxon>Eukaryota</taxon>
        <taxon>Fungi</taxon>
        <taxon>Dikarya</taxon>
        <taxon>Ascomycota</taxon>
        <taxon>Pezizomycotina</taxon>
        <taxon>Dothideomycetes</taxon>
        <taxon>Dothideomycetes incertae sedis</taxon>
        <taxon>Lineolatales</taxon>
        <taxon>Lineolataceae</taxon>
        <taxon>Lineolata</taxon>
    </lineage>
</organism>
<dbReference type="AlphaFoldDB" id="A0A6A6PBD5"/>
<evidence type="ECO:0000256" key="4">
    <source>
        <dbReference type="ARBA" id="ARBA00022989"/>
    </source>
</evidence>
<dbReference type="GO" id="GO:0008202">
    <property type="term" value="P:steroid metabolic process"/>
    <property type="evidence" value="ECO:0007669"/>
    <property type="project" value="InterPro"/>
</dbReference>
<comment type="similarity">
    <text evidence="2">Belongs to the steroid 5-alpha reductase family.</text>
</comment>
<evidence type="ECO:0000259" key="7">
    <source>
        <dbReference type="Pfam" id="PF02544"/>
    </source>
</evidence>
<dbReference type="GO" id="GO:0016020">
    <property type="term" value="C:membrane"/>
    <property type="evidence" value="ECO:0007669"/>
    <property type="project" value="UniProtKB-SubCell"/>
</dbReference>
<dbReference type="PANTHER" id="PTHR10556:SF43">
    <property type="entry name" value="STEROID 5-ALPHA-REDUCTASE DET2"/>
    <property type="match status" value="1"/>
</dbReference>
<keyword evidence="4 6" id="KW-1133">Transmembrane helix</keyword>
<dbReference type="EMBL" id="MU001671">
    <property type="protein sequence ID" value="KAF2461250.1"/>
    <property type="molecule type" value="Genomic_DNA"/>
</dbReference>
<keyword evidence="3 6" id="KW-0812">Transmembrane</keyword>
<dbReference type="GO" id="GO:0003865">
    <property type="term" value="F:3-oxo-5-alpha-steroid 4-dehydrogenase activity"/>
    <property type="evidence" value="ECO:0007669"/>
    <property type="project" value="InterPro"/>
</dbReference>
<keyword evidence="5 6" id="KW-0472">Membrane</keyword>